<keyword evidence="2" id="KW-0285">Flavoprotein</keyword>
<dbReference type="GO" id="GO:0050660">
    <property type="term" value="F:flavin adenine dinucleotide binding"/>
    <property type="evidence" value="ECO:0007669"/>
    <property type="project" value="InterPro"/>
</dbReference>
<dbReference type="SUPFAM" id="SSF54373">
    <property type="entry name" value="FAD-linked reductases, C-terminal domain"/>
    <property type="match status" value="1"/>
</dbReference>
<dbReference type="EMBL" id="KV875100">
    <property type="protein sequence ID" value="OIW26275.1"/>
    <property type="molecule type" value="Genomic_DNA"/>
</dbReference>
<dbReference type="GO" id="GO:0016614">
    <property type="term" value="F:oxidoreductase activity, acting on CH-OH group of donors"/>
    <property type="evidence" value="ECO:0007669"/>
    <property type="project" value="InterPro"/>
</dbReference>
<dbReference type="Gene3D" id="3.50.50.60">
    <property type="entry name" value="FAD/NAD(P)-binding domain"/>
    <property type="match status" value="1"/>
</dbReference>
<dbReference type="InterPro" id="IPR007867">
    <property type="entry name" value="GMC_OxRtase_C"/>
</dbReference>
<evidence type="ECO:0000259" key="3">
    <source>
        <dbReference type="Pfam" id="PF00732"/>
    </source>
</evidence>
<dbReference type="InterPro" id="IPR000172">
    <property type="entry name" value="GMC_OxRdtase_N"/>
</dbReference>
<evidence type="ECO:0000313" key="6">
    <source>
        <dbReference type="Proteomes" id="UP000182658"/>
    </source>
</evidence>
<dbReference type="STRING" id="1408157.A0A1J7IG61"/>
<dbReference type="Pfam" id="PF00732">
    <property type="entry name" value="GMC_oxred_N"/>
    <property type="match status" value="1"/>
</dbReference>
<evidence type="ECO:0000256" key="2">
    <source>
        <dbReference type="PIRSR" id="PIRSR000137-2"/>
    </source>
</evidence>
<organism evidence="5 6">
    <name type="scientific">Coniochaeta ligniaria NRRL 30616</name>
    <dbReference type="NCBI Taxonomy" id="1408157"/>
    <lineage>
        <taxon>Eukaryota</taxon>
        <taxon>Fungi</taxon>
        <taxon>Dikarya</taxon>
        <taxon>Ascomycota</taxon>
        <taxon>Pezizomycotina</taxon>
        <taxon>Sordariomycetes</taxon>
        <taxon>Sordariomycetidae</taxon>
        <taxon>Coniochaetales</taxon>
        <taxon>Coniochaetaceae</taxon>
        <taxon>Coniochaeta</taxon>
    </lineage>
</organism>
<dbReference type="AlphaFoldDB" id="A0A1J7IG61"/>
<dbReference type="Gene3D" id="3.30.560.10">
    <property type="entry name" value="Glucose Oxidase, domain 3"/>
    <property type="match status" value="1"/>
</dbReference>
<dbReference type="PANTHER" id="PTHR11552:SF78">
    <property type="entry name" value="GLUCOSE-METHANOL-CHOLINE OXIDOREDUCTASE N-TERMINAL DOMAIN-CONTAINING PROTEIN"/>
    <property type="match status" value="1"/>
</dbReference>
<dbReference type="OrthoDB" id="269227at2759"/>
<sequence>MPLWKALPDGVREVDIIIAGGGTAGCTLAGRLAAADPDLSILLIEGGRDNYDVPSVVHLGLMTQNLAPQTLTANFHKANASKELAGREVIVPTGGCLGGGSSVNLGLYTRGQRVDYDSWETQGWSTKELLPYLKKIETYHGPGDAKDHGFDGPIHVSDGGFRQKKMMDDLIEASGATGWPEVRDLQNLEESSGVQRWLRTVTLDGRRSTAAHGYIHPLLRDGNHPNLHVLTETHVVRVLFDENKRAVGVEVTPNPNFVPALPGGTPSKTTLRARKLVVLSAGALGSAPILERSGVGNPDILKRAGVPLVEALPGMGFAYQDHPFTLNVYKTNFAWEETMDRFYTGQKTVEEALADKDEMLKWNGVDFGSKLRPSEADVERMGPEFKAFWDKEFKDELNRPLMFSGTLAGFIYSDPTVHQPGQYHSFANFLLYPRSRGHVHITGPEVSDQLDFDTGFLRDTVDIPPLVWAYKNTREIMRRSSFYRGEFEPTHPVFPAGSRAALRTLDDKLYKSSRSEVENIEYTAEDDAAIEEFLRRTVGTTWHSLGTCMMAPRDEMGVVDKDLNVYGVTGLKIVDLSIPPRNIGGNTNNTAFMIGEKGAGIIAGELGLELSISGRLI</sequence>
<keyword evidence="2" id="KW-0274">FAD</keyword>
<proteinExistence type="inferred from homology"/>
<dbReference type="InParanoid" id="A0A1J7IG61"/>
<feature type="domain" description="Glucose-methanol-choline oxidoreductase N-terminal" evidence="3">
    <location>
        <begin position="15"/>
        <end position="323"/>
    </location>
</feature>
<feature type="binding site" evidence="2">
    <location>
        <begin position="542"/>
        <end position="543"/>
    </location>
    <ligand>
        <name>FAD</name>
        <dbReference type="ChEBI" id="CHEBI:57692"/>
    </ligand>
</feature>
<evidence type="ECO:0000259" key="4">
    <source>
        <dbReference type="Pfam" id="PF05199"/>
    </source>
</evidence>
<comment type="cofactor">
    <cofactor evidence="2">
        <name>FAD</name>
        <dbReference type="ChEBI" id="CHEBI:57692"/>
    </cofactor>
</comment>
<feature type="binding site" evidence="2">
    <location>
        <position position="235"/>
    </location>
    <ligand>
        <name>FAD</name>
        <dbReference type="ChEBI" id="CHEBI:57692"/>
    </ligand>
</feature>
<dbReference type="Proteomes" id="UP000182658">
    <property type="component" value="Unassembled WGS sequence"/>
</dbReference>
<name>A0A1J7IG61_9PEZI</name>
<dbReference type="PANTHER" id="PTHR11552">
    <property type="entry name" value="GLUCOSE-METHANOL-CHOLINE GMC OXIDOREDUCTASE"/>
    <property type="match status" value="1"/>
</dbReference>
<dbReference type="InterPro" id="IPR012132">
    <property type="entry name" value="GMC_OxRdtase"/>
</dbReference>
<evidence type="ECO:0000313" key="5">
    <source>
        <dbReference type="EMBL" id="OIW26275.1"/>
    </source>
</evidence>
<dbReference type="Pfam" id="PF05199">
    <property type="entry name" value="GMC_oxred_C"/>
    <property type="match status" value="1"/>
</dbReference>
<feature type="domain" description="Glucose-methanol-choline oxidoreductase C-terminal" evidence="4">
    <location>
        <begin position="433"/>
        <end position="595"/>
    </location>
</feature>
<evidence type="ECO:0000256" key="1">
    <source>
        <dbReference type="ARBA" id="ARBA00010790"/>
    </source>
</evidence>
<protein>
    <submittedName>
        <fullName evidence="5">Alcohol oxidase</fullName>
    </submittedName>
</protein>
<keyword evidence="6" id="KW-1185">Reference proteome</keyword>
<dbReference type="PIRSF" id="PIRSF000137">
    <property type="entry name" value="Alcohol_oxidase"/>
    <property type="match status" value="1"/>
</dbReference>
<dbReference type="InterPro" id="IPR036188">
    <property type="entry name" value="FAD/NAD-bd_sf"/>
</dbReference>
<accession>A0A1J7IG61</accession>
<comment type="similarity">
    <text evidence="1">Belongs to the GMC oxidoreductase family.</text>
</comment>
<gene>
    <name evidence="5" type="ORF">CONLIGDRAFT_581604</name>
</gene>
<dbReference type="PROSITE" id="PS51257">
    <property type="entry name" value="PROKAR_LIPOPROTEIN"/>
    <property type="match status" value="1"/>
</dbReference>
<reference evidence="5 6" key="1">
    <citation type="submission" date="2016-10" db="EMBL/GenBank/DDBJ databases">
        <title>Draft genome sequence of Coniochaeta ligniaria NRRL30616, a lignocellulolytic fungus for bioabatement of inhibitors in plant biomass hydrolysates.</title>
        <authorList>
            <consortium name="DOE Joint Genome Institute"/>
            <person name="Jimenez D.J."/>
            <person name="Hector R.E."/>
            <person name="Riley R."/>
            <person name="Sun H."/>
            <person name="Grigoriev I.V."/>
            <person name="Van Elsas J.D."/>
            <person name="Nichols N.N."/>
        </authorList>
    </citation>
    <scope>NUCLEOTIDE SEQUENCE [LARGE SCALE GENOMIC DNA]</scope>
    <source>
        <strain evidence="5 6">NRRL 30616</strain>
    </source>
</reference>
<dbReference type="SUPFAM" id="SSF51905">
    <property type="entry name" value="FAD/NAD(P)-binding domain"/>
    <property type="match status" value="1"/>
</dbReference>